<dbReference type="PROSITE" id="PS50056">
    <property type="entry name" value="TYR_PHOSPHATASE_2"/>
    <property type="match status" value="1"/>
</dbReference>
<comment type="caution">
    <text evidence="7">The sequence shown here is derived from an EMBL/GenBank/DDBJ whole genome shotgun (WGS) entry which is preliminary data.</text>
</comment>
<gene>
    <name evidence="7" type="ORF">DXG03_009050</name>
</gene>
<evidence type="ECO:0000256" key="4">
    <source>
        <dbReference type="ARBA" id="ARBA00022912"/>
    </source>
</evidence>
<name>A0A9P7GBC1_9AGAR</name>
<comment type="similarity">
    <text evidence="1">Belongs to the protein-tyrosine phosphatase family. Non-receptor class dual specificity subfamily.</text>
</comment>
<reference evidence="7" key="1">
    <citation type="submission" date="2020-07" db="EMBL/GenBank/DDBJ databases">
        <authorList>
            <person name="Nieuwenhuis M."/>
            <person name="Van De Peppel L.J.J."/>
        </authorList>
    </citation>
    <scope>NUCLEOTIDE SEQUENCE</scope>
    <source>
        <strain evidence="7">AP01</strain>
        <tissue evidence="7">Mycelium</tissue>
    </source>
</reference>
<accession>A0A9P7GBC1</accession>
<proteinExistence type="inferred from homology"/>
<dbReference type="GO" id="GO:0004725">
    <property type="term" value="F:protein tyrosine phosphatase activity"/>
    <property type="evidence" value="ECO:0007669"/>
    <property type="project" value="UniProtKB-EC"/>
</dbReference>
<dbReference type="OrthoDB" id="10252009at2759"/>
<keyword evidence="8" id="KW-1185">Reference proteome</keyword>
<reference evidence="7" key="2">
    <citation type="submission" date="2021-10" db="EMBL/GenBank/DDBJ databases">
        <title>Phylogenomics reveals ancestral predisposition of the termite-cultivated fungus Termitomyces towards a domesticated lifestyle.</title>
        <authorList>
            <person name="Auxier B."/>
            <person name="Grum-Grzhimaylo A."/>
            <person name="Cardenas M.E."/>
            <person name="Lodge J.D."/>
            <person name="Laessoe T."/>
            <person name="Pedersen O."/>
            <person name="Smith M.E."/>
            <person name="Kuyper T.W."/>
            <person name="Franco-Molano E.A."/>
            <person name="Baroni T.J."/>
            <person name="Aanen D.K."/>
        </authorList>
    </citation>
    <scope>NUCLEOTIDE SEQUENCE</scope>
    <source>
        <strain evidence="7">AP01</strain>
        <tissue evidence="7">Mycelium</tissue>
    </source>
</reference>
<dbReference type="GO" id="GO:0005737">
    <property type="term" value="C:cytoplasm"/>
    <property type="evidence" value="ECO:0007669"/>
    <property type="project" value="TreeGrafter"/>
</dbReference>
<organism evidence="7 8">
    <name type="scientific">Asterophora parasitica</name>
    <dbReference type="NCBI Taxonomy" id="117018"/>
    <lineage>
        <taxon>Eukaryota</taxon>
        <taxon>Fungi</taxon>
        <taxon>Dikarya</taxon>
        <taxon>Basidiomycota</taxon>
        <taxon>Agaricomycotina</taxon>
        <taxon>Agaricomycetes</taxon>
        <taxon>Agaricomycetidae</taxon>
        <taxon>Agaricales</taxon>
        <taxon>Tricholomatineae</taxon>
        <taxon>Lyophyllaceae</taxon>
        <taxon>Asterophora</taxon>
    </lineage>
</organism>
<dbReference type="PANTHER" id="PTHR10159">
    <property type="entry name" value="DUAL SPECIFICITY PROTEIN PHOSPHATASE"/>
    <property type="match status" value="1"/>
</dbReference>
<dbReference type="InterPro" id="IPR029021">
    <property type="entry name" value="Prot-tyrosine_phosphatase-like"/>
</dbReference>
<dbReference type="GO" id="GO:0043409">
    <property type="term" value="P:negative regulation of MAPK cascade"/>
    <property type="evidence" value="ECO:0007669"/>
    <property type="project" value="TreeGrafter"/>
</dbReference>
<evidence type="ECO:0000313" key="7">
    <source>
        <dbReference type="EMBL" id="KAG5644155.1"/>
    </source>
</evidence>
<keyword evidence="4" id="KW-0904">Protein phosphatase</keyword>
<feature type="domain" description="Tyrosine-protein phosphatase" evidence="5">
    <location>
        <begin position="14"/>
        <end position="209"/>
    </location>
</feature>
<protein>
    <recommendedName>
        <fullName evidence="2">protein-tyrosine-phosphatase</fullName>
        <ecNumber evidence="2">3.1.3.48</ecNumber>
    </recommendedName>
</protein>
<evidence type="ECO:0000313" key="8">
    <source>
        <dbReference type="Proteomes" id="UP000775547"/>
    </source>
</evidence>
<evidence type="ECO:0000256" key="2">
    <source>
        <dbReference type="ARBA" id="ARBA00013064"/>
    </source>
</evidence>
<sequence length="231" mass="23708">MAKGAKPSSSSSSGATLILPPYLYLGPKTAATPALLSSSSSPGRAGGTTQWHVLSIGATPPGAPVPGVTYHRLSLLDDPEAGVDEVVERACVIIGDVARSWSDVTGKIDANTNTSTSTAASVLAKVKAQSKGNSGVGGAGVGGGTKKKILIHCSAAVSRSPTIVAAYLMRHHNMTLREALGTIIRARPAVCPNPGFLKQLQELDVRIHGAGSLDGVEVLPGRKEERVKLFA</sequence>
<dbReference type="EC" id="3.1.3.48" evidence="2"/>
<dbReference type="PANTHER" id="PTHR10159:SF519">
    <property type="entry name" value="DUAL SPECIFICITY PROTEIN PHOSPHATASE MPK3"/>
    <property type="match status" value="1"/>
</dbReference>
<dbReference type="InterPro" id="IPR000340">
    <property type="entry name" value="Dual-sp_phosphatase_cat-dom"/>
</dbReference>
<evidence type="ECO:0000256" key="3">
    <source>
        <dbReference type="ARBA" id="ARBA00022801"/>
    </source>
</evidence>
<evidence type="ECO:0000259" key="5">
    <source>
        <dbReference type="PROSITE" id="PS50054"/>
    </source>
</evidence>
<dbReference type="Pfam" id="PF00782">
    <property type="entry name" value="DSPc"/>
    <property type="match status" value="1"/>
</dbReference>
<dbReference type="Gene3D" id="3.90.190.10">
    <property type="entry name" value="Protein tyrosine phosphatase superfamily"/>
    <property type="match status" value="1"/>
</dbReference>
<evidence type="ECO:0000259" key="6">
    <source>
        <dbReference type="PROSITE" id="PS50056"/>
    </source>
</evidence>
<dbReference type="InterPro" id="IPR000387">
    <property type="entry name" value="Tyr_Pase_dom"/>
</dbReference>
<evidence type="ECO:0000256" key="1">
    <source>
        <dbReference type="ARBA" id="ARBA00008601"/>
    </source>
</evidence>
<dbReference type="EMBL" id="JABCKV010000081">
    <property type="protein sequence ID" value="KAG5644155.1"/>
    <property type="molecule type" value="Genomic_DNA"/>
</dbReference>
<dbReference type="InterPro" id="IPR020422">
    <property type="entry name" value="TYR_PHOSPHATASE_DUAL_dom"/>
</dbReference>
<dbReference type="SMART" id="SM00195">
    <property type="entry name" value="DSPc"/>
    <property type="match status" value="1"/>
</dbReference>
<dbReference type="CDD" id="cd14498">
    <property type="entry name" value="DSP"/>
    <property type="match status" value="1"/>
</dbReference>
<dbReference type="Proteomes" id="UP000775547">
    <property type="component" value="Unassembled WGS sequence"/>
</dbReference>
<dbReference type="SUPFAM" id="SSF52799">
    <property type="entry name" value="(Phosphotyrosine protein) phosphatases II"/>
    <property type="match status" value="1"/>
</dbReference>
<keyword evidence="3" id="KW-0378">Hydrolase</keyword>
<dbReference type="PROSITE" id="PS50054">
    <property type="entry name" value="TYR_PHOSPHATASE_DUAL"/>
    <property type="match status" value="1"/>
</dbReference>
<dbReference type="AlphaFoldDB" id="A0A9P7GBC1"/>
<feature type="domain" description="Tyrosine specific protein phosphatases" evidence="6">
    <location>
        <begin position="120"/>
        <end position="190"/>
    </location>
</feature>